<dbReference type="Proteomes" id="UP000614811">
    <property type="component" value="Unassembled WGS sequence"/>
</dbReference>
<feature type="domain" description="HTH merR-type" evidence="2">
    <location>
        <begin position="1"/>
        <end position="69"/>
    </location>
</feature>
<dbReference type="InterPro" id="IPR047057">
    <property type="entry name" value="MerR_fam"/>
</dbReference>
<evidence type="ECO:0000256" key="1">
    <source>
        <dbReference type="ARBA" id="ARBA00023125"/>
    </source>
</evidence>
<dbReference type="RefSeq" id="WP_189401726.1">
    <property type="nucleotide sequence ID" value="NZ_BMXA01000004.1"/>
</dbReference>
<dbReference type="GO" id="GO:0003677">
    <property type="term" value="F:DNA binding"/>
    <property type="evidence" value="ECO:0007669"/>
    <property type="project" value="UniProtKB-KW"/>
</dbReference>
<organism evidence="3 4">
    <name type="scientific">Arenicella chitinivorans</name>
    <dbReference type="NCBI Taxonomy" id="1329800"/>
    <lineage>
        <taxon>Bacteria</taxon>
        <taxon>Pseudomonadati</taxon>
        <taxon>Pseudomonadota</taxon>
        <taxon>Gammaproteobacteria</taxon>
        <taxon>Arenicellales</taxon>
        <taxon>Arenicellaceae</taxon>
        <taxon>Arenicella</taxon>
    </lineage>
</organism>
<proteinExistence type="predicted"/>
<protein>
    <submittedName>
        <fullName evidence="3">MerR family transcriptional regulator</fullName>
    </submittedName>
</protein>
<evidence type="ECO:0000259" key="2">
    <source>
        <dbReference type="PROSITE" id="PS50937"/>
    </source>
</evidence>
<dbReference type="CDD" id="cd04781">
    <property type="entry name" value="HTH_MerR-like_sg6"/>
    <property type="match status" value="1"/>
</dbReference>
<dbReference type="AlphaFoldDB" id="A0A918VN05"/>
<dbReference type="PROSITE" id="PS50937">
    <property type="entry name" value="HTH_MERR_2"/>
    <property type="match status" value="1"/>
</dbReference>
<evidence type="ECO:0000313" key="3">
    <source>
        <dbReference type="EMBL" id="GHA14194.1"/>
    </source>
</evidence>
<dbReference type="PANTHER" id="PTHR30204:SF97">
    <property type="entry name" value="MERR FAMILY REGULATORY PROTEIN"/>
    <property type="match status" value="1"/>
</dbReference>
<gene>
    <name evidence="3" type="ORF">GCM10008090_24970</name>
</gene>
<dbReference type="InterPro" id="IPR009061">
    <property type="entry name" value="DNA-bd_dom_put_sf"/>
</dbReference>
<keyword evidence="1" id="KW-0238">DNA-binding</keyword>
<dbReference type="InterPro" id="IPR000551">
    <property type="entry name" value="MerR-type_HTH_dom"/>
</dbReference>
<evidence type="ECO:0000313" key="4">
    <source>
        <dbReference type="Proteomes" id="UP000614811"/>
    </source>
</evidence>
<keyword evidence="4" id="KW-1185">Reference proteome</keyword>
<sequence length="137" mass="15469">MIDIADVVKASGLPPSALRYYEEKGLIRSIGRNGLRRLYAQSVLQQLQFIALGKAAGFSLDEIKAMYTRDGNYSVDRRLLQTKANEIDGMIKRLEAVRDGLRHAAECPAPSHQACDKFQRLLAHATRLQQRDRTRQS</sequence>
<reference evidence="3" key="2">
    <citation type="submission" date="2020-09" db="EMBL/GenBank/DDBJ databases">
        <authorList>
            <person name="Sun Q."/>
            <person name="Kim S."/>
        </authorList>
    </citation>
    <scope>NUCLEOTIDE SEQUENCE</scope>
    <source>
        <strain evidence="3">KCTC 12711</strain>
    </source>
</reference>
<name>A0A918VN05_9GAMM</name>
<dbReference type="GO" id="GO:0003700">
    <property type="term" value="F:DNA-binding transcription factor activity"/>
    <property type="evidence" value="ECO:0007669"/>
    <property type="project" value="InterPro"/>
</dbReference>
<dbReference type="PRINTS" id="PR00040">
    <property type="entry name" value="HTHMERR"/>
</dbReference>
<dbReference type="EMBL" id="BMXA01000004">
    <property type="protein sequence ID" value="GHA14194.1"/>
    <property type="molecule type" value="Genomic_DNA"/>
</dbReference>
<dbReference type="SUPFAM" id="SSF46955">
    <property type="entry name" value="Putative DNA-binding domain"/>
    <property type="match status" value="1"/>
</dbReference>
<reference evidence="3" key="1">
    <citation type="journal article" date="2014" name="Int. J. Syst. Evol. Microbiol.">
        <title>Complete genome sequence of Corynebacterium casei LMG S-19264T (=DSM 44701T), isolated from a smear-ripened cheese.</title>
        <authorList>
            <consortium name="US DOE Joint Genome Institute (JGI-PGF)"/>
            <person name="Walter F."/>
            <person name="Albersmeier A."/>
            <person name="Kalinowski J."/>
            <person name="Ruckert C."/>
        </authorList>
    </citation>
    <scope>NUCLEOTIDE SEQUENCE</scope>
    <source>
        <strain evidence="3">KCTC 12711</strain>
    </source>
</reference>
<accession>A0A918VN05</accession>
<dbReference type="SMART" id="SM00422">
    <property type="entry name" value="HTH_MERR"/>
    <property type="match status" value="1"/>
</dbReference>
<dbReference type="Gene3D" id="1.10.1660.10">
    <property type="match status" value="1"/>
</dbReference>
<dbReference type="PANTHER" id="PTHR30204">
    <property type="entry name" value="REDOX-CYCLING DRUG-SENSING TRANSCRIPTIONAL ACTIVATOR SOXR"/>
    <property type="match status" value="1"/>
</dbReference>
<comment type="caution">
    <text evidence="3">The sequence shown here is derived from an EMBL/GenBank/DDBJ whole genome shotgun (WGS) entry which is preliminary data.</text>
</comment>
<dbReference type="Pfam" id="PF13411">
    <property type="entry name" value="MerR_1"/>
    <property type="match status" value="1"/>
</dbReference>